<dbReference type="PANTHER" id="PTHR46889:SF4">
    <property type="entry name" value="TRANSPOSASE INSO FOR INSERTION SEQUENCE ELEMENT IS911B-RELATED"/>
    <property type="match status" value="1"/>
</dbReference>
<dbReference type="PANTHER" id="PTHR46889">
    <property type="entry name" value="TRANSPOSASE INSF FOR INSERTION SEQUENCE IS3B-RELATED"/>
    <property type="match status" value="1"/>
</dbReference>
<reference evidence="3 4" key="1">
    <citation type="submission" date="2019-09" db="EMBL/GenBank/DDBJ databases">
        <title>Genome sequence of Rhodovastum atsumiense, a diverse member of the Acetobacteraceae family of non-sulfur purple photosynthetic bacteria.</title>
        <authorList>
            <person name="Meyer T."/>
            <person name="Kyndt J."/>
        </authorList>
    </citation>
    <scope>NUCLEOTIDE SEQUENCE [LARGE SCALE GENOMIC DNA]</scope>
    <source>
        <strain evidence="3 4">DSM 21279</strain>
    </source>
</reference>
<dbReference type="InterPro" id="IPR036397">
    <property type="entry name" value="RNaseH_sf"/>
</dbReference>
<dbReference type="AlphaFoldDB" id="A0A5M6IKZ3"/>
<evidence type="ECO:0000256" key="1">
    <source>
        <dbReference type="SAM" id="MobiDB-lite"/>
    </source>
</evidence>
<evidence type="ECO:0000313" key="4">
    <source>
        <dbReference type="Proteomes" id="UP000325255"/>
    </source>
</evidence>
<evidence type="ECO:0000259" key="2">
    <source>
        <dbReference type="PROSITE" id="PS50994"/>
    </source>
</evidence>
<sequence>MPVGTTNQARTISSTGCYPRTRRRWQGSGQADASAEVRADRRPEAVRQTPSQALAAERAQMVAVTNEARFADAPPTRIGKALADEGIYIASESSFHRVLRAHGQMNRRGCACLPWASRPPTTHMATRPGEVWCWDVTLTLSLPTAVQGRWFHLYLILDLFNCKIVGFEVHDRDSAEHAAHLVRRAALAEGVHEMPTRPVFHGDNGATLKDTTVLTMLHWLGISPSYSRPRVSDNNASAEAVFRTAKYRPGWPPARRLPCALPGGTQAPSPALESADPQLDPNQRGHAEPKGRRRHPAWPMTRTASTGSSLRRAPCQTRPRWADHRIRPTSGHHAGPDKGNFVTKKTR</sequence>
<dbReference type="EMBL" id="VWPK01000076">
    <property type="protein sequence ID" value="KAA5608587.1"/>
    <property type="molecule type" value="Genomic_DNA"/>
</dbReference>
<dbReference type="GO" id="GO:0015074">
    <property type="term" value="P:DNA integration"/>
    <property type="evidence" value="ECO:0007669"/>
    <property type="project" value="InterPro"/>
</dbReference>
<dbReference type="InterPro" id="IPR050900">
    <property type="entry name" value="Transposase_IS3/IS150/IS904"/>
</dbReference>
<feature type="compositionally biased region" description="Basic and acidic residues" evidence="1">
    <location>
        <begin position="35"/>
        <end position="44"/>
    </location>
</feature>
<dbReference type="PROSITE" id="PS50994">
    <property type="entry name" value="INTEGRASE"/>
    <property type="match status" value="1"/>
</dbReference>
<dbReference type="Proteomes" id="UP000325255">
    <property type="component" value="Unassembled WGS sequence"/>
</dbReference>
<proteinExistence type="predicted"/>
<evidence type="ECO:0000313" key="3">
    <source>
        <dbReference type="EMBL" id="KAA5608587.1"/>
    </source>
</evidence>
<comment type="caution">
    <text evidence="3">The sequence shown here is derived from an EMBL/GenBank/DDBJ whole genome shotgun (WGS) entry which is preliminary data.</text>
</comment>
<feature type="domain" description="Integrase catalytic" evidence="2">
    <location>
        <begin position="124"/>
        <end position="246"/>
    </location>
</feature>
<dbReference type="SUPFAM" id="SSF53098">
    <property type="entry name" value="Ribonuclease H-like"/>
    <property type="match status" value="1"/>
</dbReference>
<accession>A0A5M6IKZ3</accession>
<dbReference type="Pfam" id="PF00665">
    <property type="entry name" value="rve"/>
    <property type="match status" value="1"/>
</dbReference>
<feature type="region of interest" description="Disordered" evidence="1">
    <location>
        <begin position="256"/>
        <end position="347"/>
    </location>
</feature>
<dbReference type="InterPro" id="IPR001584">
    <property type="entry name" value="Integrase_cat-core"/>
</dbReference>
<name>A0A5M6IKZ3_9PROT</name>
<feature type="region of interest" description="Disordered" evidence="1">
    <location>
        <begin position="19"/>
        <end position="44"/>
    </location>
</feature>
<dbReference type="OrthoDB" id="9803878at2"/>
<protein>
    <submittedName>
        <fullName evidence="3">Transposase family protein</fullName>
    </submittedName>
</protein>
<dbReference type="Gene3D" id="3.30.420.10">
    <property type="entry name" value="Ribonuclease H-like superfamily/Ribonuclease H"/>
    <property type="match status" value="1"/>
</dbReference>
<organism evidence="3 4">
    <name type="scientific">Rhodovastum atsumiense</name>
    <dbReference type="NCBI Taxonomy" id="504468"/>
    <lineage>
        <taxon>Bacteria</taxon>
        <taxon>Pseudomonadati</taxon>
        <taxon>Pseudomonadota</taxon>
        <taxon>Alphaproteobacteria</taxon>
        <taxon>Acetobacterales</taxon>
        <taxon>Acetobacteraceae</taxon>
        <taxon>Rhodovastum</taxon>
    </lineage>
</organism>
<dbReference type="GO" id="GO:0003676">
    <property type="term" value="F:nucleic acid binding"/>
    <property type="evidence" value="ECO:0007669"/>
    <property type="project" value="InterPro"/>
</dbReference>
<keyword evidence="4" id="KW-1185">Reference proteome</keyword>
<gene>
    <name evidence="3" type="ORF">F1189_28310</name>
</gene>
<dbReference type="InterPro" id="IPR012337">
    <property type="entry name" value="RNaseH-like_sf"/>
</dbReference>